<feature type="domain" description="Glycosyltransferase 2-like" evidence="2">
    <location>
        <begin position="6"/>
        <end position="103"/>
    </location>
</feature>
<dbReference type="InterPro" id="IPR050834">
    <property type="entry name" value="Glycosyltransf_2"/>
</dbReference>
<name>A0AAE5CBW8_9BACT</name>
<dbReference type="Pfam" id="PF00535">
    <property type="entry name" value="Glycos_transf_2"/>
    <property type="match status" value="1"/>
</dbReference>
<keyword evidence="1" id="KW-0808">Transferase</keyword>
<proteinExistence type="predicted"/>
<dbReference type="InterPro" id="IPR029044">
    <property type="entry name" value="Nucleotide-diphossugar_trans"/>
</dbReference>
<dbReference type="InterPro" id="IPR027791">
    <property type="entry name" value="Galactosyl_T_C"/>
</dbReference>
<evidence type="ECO:0000256" key="1">
    <source>
        <dbReference type="ARBA" id="ARBA00022679"/>
    </source>
</evidence>
<gene>
    <name evidence="4" type="ORF">GWO12_07470</name>
</gene>
<dbReference type="AlphaFoldDB" id="A0AAE5CBW8"/>
<dbReference type="CDD" id="cd06420">
    <property type="entry name" value="GT2_Chondriotin_Pol_N"/>
    <property type="match status" value="1"/>
</dbReference>
<dbReference type="EMBL" id="JAACAK010000049">
    <property type="protein sequence ID" value="NIR74940.1"/>
    <property type="molecule type" value="Genomic_DNA"/>
</dbReference>
<accession>A0AAE5CBW8</accession>
<evidence type="ECO:0000313" key="5">
    <source>
        <dbReference type="Proteomes" id="UP000702544"/>
    </source>
</evidence>
<evidence type="ECO:0000259" key="2">
    <source>
        <dbReference type="Pfam" id="PF00535"/>
    </source>
</evidence>
<comment type="caution">
    <text evidence="4">The sequence shown here is derived from an EMBL/GenBank/DDBJ whole genome shotgun (WGS) entry which is preliminary data.</text>
</comment>
<evidence type="ECO:0000313" key="4">
    <source>
        <dbReference type="EMBL" id="NIR74940.1"/>
    </source>
</evidence>
<protein>
    <submittedName>
        <fullName evidence="4">Glycosyltransferase</fullName>
    </submittedName>
</protein>
<dbReference type="PANTHER" id="PTHR43685:SF3">
    <property type="entry name" value="SLR2126 PROTEIN"/>
    <property type="match status" value="1"/>
</dbReference>
<dbReference type="GO" id="GO:0016740">
    <property type="term" value="F:transferase activity"/>
    <property type="evidence" value="ECO:0007669"/>
    <property type="project" value="UniProtKB-KW"/>
</dbReference>
<dbReference type="Proteomes" id="UP000702544">
    <property type="component" value="Unassembled WGS sequence"/>
</dbReference>
<dbReference type="PANTHER" id="PTHR43685">
    <property type="entry name" value="GLYCOSYLTRANSFERASE"/>
    <property type="match status" value="1"/>
</dbReference>
<dbReference type="SUPFAM" id="SSF53448">
    <property type="entry name" value="Nucleotide-diphospho-sugar transferases"/>
    <property type="match status" value="1"/>
</dbReference>
<organism evidence="4 5">
    <name type="scientific">Candidatus Kutchimonas denitrificans</name>
    <dbReference type="NCBI Taxonomy" id="3056748"/>
    <lineage>
        <taxon>Bacteria</taxon>
        <taxon>Pseudomonadati</taxon>
        <taxon>Gemmatimonadota</taxon>
        <taxon>Gemmatimonadia</taxon>
        <taxon>Candidatus Palauibacterales</taxon>
        <taxon>Candidatus Palauibacteraceae</taxon>
        <taxon>Candidatus Kutchimonas</taxon>
    </lineage>
</organism>
<evidence type="ECO:0000259" key="3">
    <source>
        <dbReference type="Pfam" id="PF02709"/>
    </source>
</evidence>
<reference evidence="4 5" key="1">
    <citation type="submission" date="2020-01" db="EMBL/GenBank/DDBJ databases">
        <title>Genomes assembled from Gulf of Kutch pelagic sediment metagenomes.</title>
        <authorList>
            <person name="Chandrashekar M."/>
            <person name="Mahajan M.S."/>
            <person name="Dave K.J."/>
            <person name="Vatsa P."/>
            <person name="Nathani N.M."/>
        </authorList>
    </citation>
    <scope>NUCLEOTIDE SEQUENCE [LARGE SCALE GENOMIC DNA]</scope>
    <source>
        <strain evidence="4">KS3-K002</strain>
    </source>
</reference>
<sequence>MFERASIIVSTYNRPDALRRVVLELDRQSDRGFDVVVADDGSTEETRRTIDEVRRQVGYPLEHAWQEDRGFRAARARNLAVASSEGDYLIFLDGDCVPLHDFVAAHRWLAERGWWVRGNRVYLGERFTARVLEDDIDLAEWPLWRWWLAWVRRGAARATPFLRLRTELFRKRQPRRWQGGKTCNLGVWRDDFFRVDGLDESFVGWGREDSDLVARLINAGVYRKEGRYTSPVVHLWHPHAELSGYSANDARLQQVIEEGIVRPRIGISCHFDGTEETASAG</sequence>
<dbReference type="InterPro" id="IPR001173">
    <property type="entry name" value="Glyco_trans_2-like"/>
</dbReference>
<dbReference type="Pfam" id="PF02709">
    <property type="entry name" value="Glyco_transf_7C"/>
    <property type="match status" value="1"/>
</dbReference>
<dbReference type="Gene3D" id="3.90.550.10">
    <property type="entry name" value="Spore Coat Polysaccharide Biosynthesis Protein SpsA, Chain A"/>
    <property type="match status" value="1"/>
</dbReference>
<feature type="domain" description="Galactosyltransferase C-terminal" evidence="3">
    <location>
        <begin position="181"/>
        <end position="221"/>
    </location>
</feature>